<dbReference type="InterPro" id="IPR017441">
    <property type="entry name" value="Protein_kinase_ATP_BS"/>
</dbReference>
<evidence type="ECO:0000256" key="1">
    <source>
        <dbReference type="ARBA" id="ARBA00022741"/>
    </source>
</evidence>
<dbReference type="AlphaFoldDB" id="A0A8S1JRP1"/>
<keyword evidence="4" id="KW-0418">Kinase</keyword>
<evidence type="ECO:0000256" key="3">
    <source>
        <dbReference type="PROSITE-ProRule" id="PRU10141"/>
    </source>
</evidence>
<evidence type="ECO:0000259" key="6">
    <source>
        <dbReference type="PROSITE" id="PS50011"/>
    </source>
</evidence>
<keyword evidence="1 3" id="KW-0547">Nucleotide-binding</keyword>
<dbReference type="PANTHER" id="PTHR44167:SF24">
    <property type="entry name" value="SERINE_THREONINE-PROTEIN KINASE CHK2"/>
    <property type="match status" value="1"/>
</dbReference>
<dbReference type="Pfam" id="PF00069">
    <property type="entry name" value="Pkinase"/>
    <property type="match status" value="1"/>
</dbReference>
<dbReference type="InterPro" id="IPR000719">
    <property type="entry name" value="Prot_kinase_dom"/>
</dbReference>
<organism evidence="7 8">
    <name type="scientific">Paramecium primaurelia</name>
    <dbReference type="NCBI Taxonomy" id="5886"/>
    <lineage>
        <taxon>Eukaryota</taxon>
        <taxon>Sar</taxon>
        <taxon>Alveolata</taxon>
        <taxon>Ciliophora</taxon>
        <taxon>Intramacronucleata</taxon>
        <taxon>Oligohymenophorea</taxon>
        <taxon>Peniculida</taxon>
        <taxon>Parameciidae</taxon>
        <taxon>Paramecium</taxon>
    </lineage>
</organism>
<comment type="caution">
    <text evidence="7">The sequence shown here is derived from an EMBL/GenBank/DDBJ whole genome shotgun (WGS) entry which is preliminary data.</text>
</comment>
<dbReference type="GO" id="GO:0004674">
    <property type="term" value="F:protein serine/threonine kinase activity"/>
    <property type="evidence" value="ECO:0007669"/>
    <property type="project" value="UniProtKB-KW"/>
</dbReference>
<dbReference type="PROSITE" id="PS50011">
    <property type="entry name" value="PROTEIN_KINASE_DOM"/>
    <property type="match status" value="1"/>
</dbReference>
<dbReference type="GO" id="GO:0005634">
    <property type="term" value="C:nucleus"/>
    <property type="evidence" value="ECO:0007669"/>
    <property type="project" value="TreeGrafter"/>
</dbReference>
<dbReference type="PANTHER" id="PTHR44167">
    <property type="entry name" value="OVARIAN-SPECIFIC SERINE/THREONINE-PROTEIN KINASE LOK-RELATED"/>
    <property type="match status" value="1"/>
</dbReference>
<keyword evidence="2 3" id="KW-0067">ATP-binding</keyword>
<keyword evidence="4" id="KW-0808">Transferase</keyword>
<accession>A0A8S1JRP1</accession>
<feature type="region of interest" description="Disordered" evidence="5">
    <location>
        <begin position="299"/>
        <end position="318"/>
    </location>
</feature>
<comment type="similarity">
    <text evidence="4">Belongs to the protein kinase superfamily.</text>
</comment>
<gene>
    <name evidence="7" type="ORF">PPRIM_AZ9-3.1.T0080271</name>
</gene>
<dbReference type="EMBL" id="CAJJDM010000004">
    <property type="protein sequence ID" value="CAD8044705.1"/>
    <property type="molecule type" value="Genomic_DNA"/>
</dbReference>
<keyword evidence="8" id="KW-1185">Reference proteome</keyword>
<evidence type="ECO:0000256" key="4">
    <source>
        <dbReference type="RuleBase" id="RU000304"/>
    </source>
</evidence>
<proteinExistence type="inferred from homology"/>
<sequence>MSDPLHLSINSKEYIIKNCLGQGSFGKVYKAEIFSQKKIVAIKVQNKISESEKNLIQVFKGKNFKNLVNIYDYKEQNNLIYIVMEYCSHSLYDQIQKKTINPKDIRYVLKQIMNGLSELHNIGLAHRDLKPENILICHLEDRGMMQEVYKLCDFGTSKQYDRLATECVGTPYYLAPEQILKQNYDKSVDIWALGAVMYELFTNVPLFSGSTIQQIYNQILNLDINNKIDSLQALEIKYKNLLKQMLIRNPQDRINLEQIRKIIEERMSQSVEKKTQANLNNLEIKEITQLNLKQPNQIPSIFNQNQKPPLHINHPPKQQSQIQQFNINNQLQKQFSNQNQIKPLQNFNQISQIQNSQQIQNSSQIKFNFQGQQRNSAPDLVSNIQNKQQ</sequence>
<keyword evidence="4" id="KW-0723">Serine/threonine-protein kinase</keyword>
<dbReference type="PROSITE" id="PS00107">
    <property type="entry name" value="PROTEIN_KINASE_ATP"/>
    <property type="match status" value="1"/>
</dbReference>
<evidence type="ECO:0000313" key="7">
    <source>
        <dbReference type="EMBL" id="CAD8044705.1"/>
    </source>
</evidence>
<dbReference type="GO" id="GO:0005524">
    <property type="term" value="F:ATP binding"/>
    <property type="evidence" value="ECO:0007669"/>
    <property type="project" value="UniProtKB-UniRule"/>
</dbReference>
<reference evidence="7" key="1">
    <citation type="submission" date="2021-01" db="EMBL/GenBank/DDBJ databases">
        <authorList>
            <consortium name="Genoscope - CEA"/>
            <person name="William W."/>
        </authorList>
    </citation>
    <scope>NUCLEOTIDE SEQUENCE</scope>
</reference>
<evidence type="ECO:0000256" key="2">
    <source>
        <dbReference type="ARBA" id="ARBA00022840"/>
    </source>
</evidence>
<evidence type="ECO:0000313" key="8">
    <source>
        <dbReference type="Proteomes" id="UP000688137"/>
    </source>
</evidence>
<dbReference type="Proteomes" id="UP000688137">
    <property type="component" value="Unassembled WGS sequence"/>
</dbReference>
<name>A0A8S1JRP1_PARPR</name>
<dbReference type="GO" id="GO:0005737">
    <property type="term" value="C:cytoplasm"/>
    <property type="evidence" value="ECO:0007669"/>
    <property type="project" value="TreeGrafter"/>
</dbReference>
<dbReference type="SMART" id="SM00220">
    <property type="entry name" value="S_TKc"/>
    <property type="match status" value="1"/>
</dbReference>
<feature type="binding site" evidence="3">
    <location>
        <position position="43"/>
    </location>
    <ligand>
        <name>ATP</name>
        <dbReference type="ChEBI" id="CHEBI:30616"/>
    </ligand>
</feature>
<dbReference type="OMA" id="MEYCSHS"/>
<evidence type="ECO:0000256" key="5">
    <source>
        <dbReference type="SAM" id="MobiDB-lite"/>
    </source>
</evidence>
<dbReference type="GO" id="GO:0044773">
    <property type="term" value="P:mitotic DNA damage checkpoint signaling"/>
    <property type="evidence" value="ECO:0007669"/>
    <property type="project" value="TreeGrafter"/>
</dbReference>
<protein>
    <recommendedName>
        <fullName evidence="6">Protein kinase domain-containing protein</fullName>
    </recommendedName>
</protein>
<dbReference type="PROSITE" id="PS00108">
    <property type="entry name" value="PROTEIN_KINASE_ST"/>
    <property type="match status" value="1"/>
</dbReference>
<dbReference type="InterPro" id="IPR008271">
    <property type="entry name" value="Ser/Thr_kinase_AS"/>
</dbReference>
<feature type="domain" description="Protein kinase" evidence="6">
    <location>
        <begin position="14"/>
        <end position="267"/>
    </location>
</feature>